<dbReference type="Pfam" id="PF05787">
    <property type="entry name" value="PhoX"/>
    <property type="match status" value="1"/>
</dbReference>
<comment type="caution">
    <text evidence="2">The sequence shown here is derived from an EMBL/GenBank/DDBJ whole genome shotgun (WGS) entry which is preliminary data.</text>
</comment>
<dbReference type="SUPFAM" id="SSF63829">
    <property type="entry name" value="Calcium-dependent phosphotriesterase"/>
    <property type="match status" value="1"/>
</dbReference>
<evidence type="ECO:0000313" key="2">
    <source>
        <dbReference type="EMBL" id="OBP82787.1"/>
    </source>
</evidence>
<dbReference type="InterPro" id="IPR006311">
    <property type="entry name" value="TAT_signal"/>
</dbReference>
<dbReference type="AlphaFoldDB" id="A0A1A5I5V9"/>
<dbReference type="InterPro" id="IPR008557">
    <property type="entry name" value="PhoX"/>
</dbReference>
<feature type="region of interest" description="Disordered" evidence="1">
    <location>
        <begin position="1"/>
        <end position="28"/>
    </location>
</feature>
<accession>A0A1A5I5V9</accession>
<sequence length="667" mass="72338">MTDHRSPDTRFRTSLLEENDGPAINPTDNRTMGDIIAARFSRRGFLKGSLAVSAIAATVGPLAMIAADDARAAEGSAFKFDELEAGIDDKHHVAPGYDADVLLRWGDPLFADSPEFDPTKQSAEAQARQFGYNNDYVGYIAIDGSAEHGLLVVNHEYTNPHLMFPGIVSIVEKDGKKKAEVAPLSKEQVDVEMAAHGGTIVEIRKEGGKWQVVRDGKRNRRITSTTEMALSGPVAGHDRVKTNADPSGTKVFGTFNNCAGGVTPWGTYVMAEENIHGYFSGELPEGHKEAANYKRLGIPEGAYEWGAHYDRFNLAKEPNEPNRFGWIVEVDVNDPNSTPRKRTAMGRFKHEGAESIVAKDGRVVFYLGDDERFDYVYKFVTKGAFNANDHAANKDLLDEGTLHVAKFAEDGTVDWLPIVFGQGPLTAENGFGSQADVLIETRRAADLLGATKMDRPEDIQPNGVNGKVYVMLTNNSKRKADQVDAANPRAENAFGHIIEITETNGDFTATKGKWEVLLKCGDPAVADVGATFSTATTANGWFGMPDNCAVDSAGRLWVATDGQGPKATGRTDGLWAVDTEGAARATSKLFFRVPIGAEMCGPLFAPDDQTAFVAVQHPGDGGEDWEGFGRPSYYEDLSTRWPDFKPEMPVRPSVVAITKQGGGKIAV</sequence>
<evidence type="ECO:0000313" key="3">
    <source>
        <dbReference type="Proteomes" id="UP000093748"/>
    </source>
</evidence>
<feature type="compositionally biased region" description="Basic and acidic residues" evidence="1">
    <location>
        <begin position="1"/>
        <end position="11"/>
    </location>
</feature>
<dbReference type="PANTHER" id="PTHR35399">
    <property type="entry name" value="SLR8030 PROTEIN"/>
    <property type="match status" value="1"/>
</dbReference>
<dbReference type="PROSITE" id="PS51318">
    <property type="entry name" value="TAT"/>
    <property type="match status" value="1"/>
</dbReference>
<dbReference type="OrthoDB" id="9801383at2"/>
<dbReference type="RefSeq" id="WP_032932384.1">
    <property type="nucleotide sequence ID" value="NZ_LZTH01000034.1"/>
</dbReference>
<proteinExistence type="predicted"/>
<dbReference type="PANTHER" id="PTHR35399:SF2">
    <property type="entry name" value="DUF839 DOMAIN-CONTAINING PROTEIN"/>
    <property type="match status" value="1"/>
</dbReference>
<reference evidence="3" key="1">
    <citation type="submission" date="2016-06" db="EMBL/GenBank/DDBJ databases">
        <title>NZP2037 Pacbio-Illumina hybrid assembly.</title>
        <authorList>
            <person name="Ramsay J.P."/>
        </authorList>
    </citation>
    <scope>NUCLEOTIDE SEQUENCE [LARGE SCALE GENOMIC DNA]</scope>
    <source>
        <strain evidence="3">R7ANS::ICEMlSym2042</strain>
    </source>
</reference>
<dbReference type="GeneID" id="66681063"/>
<name>A0A1A5I5V9_RHILI</name>
<protein>
    <submittedName>
        <fullName evidence="2">dTDP-glucose 4,6-dehydratase</fullName>
    </submittedName>
</protein>
<evidence type="ECO:0000256" key="1">
    <source>
        <dbReference type="SAM" id="MobiDB-lite"/>
    </source>
</evidence>
<organism evidence="2 3">
    <name type="scientific">Rhizobium loti</name>
    <name type="common">Mesorhizobium loti</name>
    <dbReference type="NCBI Taxonomy" id="381"/>
    <lineage>
        <taxon>Bacteria</taxon>
        <taxon>Pseudomonadati</taxon>
        <taxon>Pseudomonadota</taxon>
        <taxon>Alphaproteobacteria</taxon>
        <taxon>Hyphomicrobiales</taxon>
        <taxon>Phyllobacteriaceae</taxon>
        <taxon>Mesorhizobium</taxon>
    </lineage>
</organism>
<gene>
    <name evidence="2" type="ORF">BAE39_04390</name>
</gene>
<dbReference type="EMBL" id="LZTJ01000001">
    <property type="protein sequence ID" value="OBP82787.1"/>
    <property type="molecule type" value="Genomic_DNA"/>
</dbReference>
<dbReference type="Proteomes" id="UP000093748">
    <property type="component" value="Unassembled WGS sequence"/>
</dbReference>